<reference evidence="2 3" key="1">
    <citation type="submission" date="2017-01" db="EMBL/GenBank/DDBJ databases">
        <title>The cable genome- insights into the physiology and evolution of filamentous bacteria capable of sulfide oxidation via long distance electron transfer.</title>
        <authorList>
            <person name="Schreiber L."/>
            <person name="Bjerg J.T."/>
            <person name="Boggild A."/>
            <person name="Van De Vossenberg J."/>
            <person name="Meysman F."/>
            <person name="Nielsen L.P."/>
            <person name="Schramm A."/>
            <person name="Kjeldsen K.U."/>
        </authorList>
    </citation>
    <scope>NUCLEOTIDE SEQUENCE [LARGE SCALE GENOMIC DNA]</scope>
    <source>
        <strain evidence="2">MCF</strain>
    </source>
</reference>
<name>A0A3S4TCH4_9BACT</name>
<keyword evidence="3" id="KW-1185">Reference proteome</keyword>
<protein>
    <submittedName>
        <fullName evidence="2">Uncharacterized protein</fullName>
    </submittedName>
</protein>
<organism evidence="2 3">
    <name type="scientific">Candidatus Electrothrix aarhusensis</name>
    <dbReference type="NCBI Taxonomy" id="1859131"/>
    <lineage>
        <taxon>Bacteria</taxon>
        <taxon>Pseudomonadati</taxon>
        <taxon>Thermodesulfobacteriota</taxon>
        <taxon>Desulfobulbia</taxon>
        <taxon>Desulfobulbales</taxon>
        <taxon>Desulfobulbaceae</taxon>
        <taxon>Candidatus Electrothrix</taxon>
    </lineage>
</organism>
<evidence type="ECO:0000256" key="1">
    <source>
        <dbReference type="SAM" id="MobiDB-lite"/>
    </source>
</evidence>
<proteinExistence type="predicted"/>
<feature type="region of interest" description="Disordered" evidence="1">
    <location>
        <begin position="26"/>
        <end position="50"/>
    </location>
</feature>
<comment type="caution">
    <text evidence="2">The sequence shown here is derived from an EMBL/GenBank/DDBJ whole genome shotgun (WGS) entry which is preliminary data.</text>
</comment>
<feature type="compositionally biased region" description="Polar residues" evidence="1">
    <location>
        <begin position="27"/>
        <end position="43"/>
    </location>
</feature>
<evidence type="ECO:0000313" key="2">
    <source>
        <dbReference type="EMBL" id="RWX47645.1"/>
    </source>
</evidence>
<dbReference type="AlphaFoldDB" id="A0A3S4TCH4"/>
<evidence type="ECO:0000313" key="3">
    <source>
        <dbReference type="Proteomes" id="UP000287853"/>
    </source>
</evidence>
<dbReference type="EMBL" id="MTKO01000030">
    <property type="protein sequence ID" value="RWX47645.1"/>
    <property type="molecule type" value="Genomic_DNA"/>
</dbReference>
<accession>A0A3S4TCH4</accession>
<gene>
    <name evidence="2" type="ORF">H206_06172</name>
</gene>
<dbReference type="Proteomes" id="UP000287853">
    <property type="component" value="Unassembled WGS sequence"/>
</dbReference>
<sequence length="50" mass="5628">MPYKKHHQHWIDSDTTVPSSKFPAIITSRSGAPQSSECSNSRTKLVPEYP</sequence>